<dbReference type="PROSITE" id="PS51469">
    <property type="entry name" value="SUN"/>
    <property type="match status" value="1"/>
</dbReference>
<evidence type="ECO:0000256" key="1">
    <source>
        <dbReference type="ARBA" id="ARBA00004308"/>
    </source>
</evidence>
<dbReference type="WBParaSite" id="Gr19_v10_g12838.t1">
    <property type="protein sequence ID" value="Gr19_v10_g12838.t1"/>
    <property type="gene ID" value="Gr19_v10_g12838"/>
</dbReference>
<dbReference type="Pfam" id="PF07738">
    <property type="entry name" value="Sad1_UNC"/>
    <property type="match status" value="1"/>
</dbReference>
<evidence type="ECO:0000259" key="8">
    <source>
        <dbReference type="PROSITE" id="PS51469"/>
    </source>
</evidence>
<dbReference type="PANTHER" id="PTHR12953">
    <property type="entry name" value="MEMBRANE PROTEIN CH1 RELATED"/>
    <property type="match status" value="1"/>
</dbReference>
<sequence>MYLLQLTGRRQQLLVLLLMVVVSDWPPLTLAVINDSSQSAHQSDQHDESASSETAATEAVESSPPPLPTEQPPTAPSSPTLTPAAVVAADVLLHHQQQQQHPYPKRNYASKDCGAKVLYSNAEAENRGAILNDPERDDYMRNPCERAQDKFLIIELCETIQPTALEIANFELFSSSPRHFRLWGSERYPTQEWAFIGEFEALDNREVQPFNVLEPTSYAKFVKLELLSHYGMEHYCTLSTFRLYGTSMVDEYEAETVVVDAMQHQLDSVFGRTFSLPTNKNGEDGNGGDDDNKQSTSTTMGTPTMTLKEDGQQQLAIIMSGPPTRPNVAQRCRKCPRDSLLQCDWVCHVFFGPGPNQMTRHSSRMKDSSVVDRSPLLTTKGRTSILLEFLNRISPTRSAFCAAASVQRPRTCTSNGGSTQKTTETMTKSPPVEQQHEVNGQQQQQIQAVQQPHQGQTPTGMANSSNNSLSSETRDDTDKREQKLMQQQQQQPVQQLQKPLLDAKVVEKGNLSPLPGTSSTHKESVFMKLNKRLTALEQNMSLSSEHLLELGRRCVSGAAREEDELKQQRERFSKEAERMAKQEANRVETDMKQKITELQREVRRLSQQLQSVQTTVVQATGTGGFFYRPMLSPVHGYRASDAHCRGEQACLVSGDAIMSTLPPMHSTSAAPYGSMPMAAHSEFGGKSTDGLWTTSQVLYLVLLVQLGTLVMLKLFRVLCDCVHQRCLTASTLPSNTTTTLTTMNVNATSQHSLPLLNS</sequence>
<feature type="compositionally biased region" description="Low complexity" evidence="6">
    <location>
        <begin position="484"/>
        <end position="496"/>
    </location>
</feature>
<evidence type="ECO:0000256" key="2">
    <source>
        <dbReference type="ARBA" id="ARBA00022692"/>
    </source>
</evidence>
<dbReference type="Proteomes" id="UP000887572">
    <property type="component" value="Unplaced"/>
</dbReference>
<feature type="compositionally biased region" description="Polar residues" evidence="6">
    <location>
        <begin position="457"/>
        <end position="471"/>
    </location>
</feature>
<evidence type="ECO:0000256" key="4">
    <source>
        <dbReference type="ARBA" id="ARBA00023136"/>
    </source>
</evidence>
<dbReference type="GO" id="GO:0016020">
    <property type="term" value="C:membrane"/>
    <property type="evidence" value="ECO:0007669"/>
    <property type="project" value="InterPro"/>
</dbReference>
<feature type="region of interest" description="Disordered" evidence="6">
    <location>
        <begin position="39"/>
        <end position="81"/>
    </location>
</feature>
<dbReference type="GO" id="GO:0012505">
    <property type="term" value="C:endomembrane system"/>
    <property type="evidence" value="ECO:0007669"/>
    <property type="project" value="UniProtKB-SubCell"/>
</dbReference>
<feature type="chain" id="PRO_5037195430" evidence="7">
    <location>
        <begin position="32"/>
        <end position="758"/>
    </location>
</feature>
<feature type="signal peptide" evidence="7">
    <location>
        <begin position="1"/>
        <end position="31"/>
    </location>
</feature>
<feature type="compositionally biased region" description="Low complexity" evidence="6">
    <location>
        <begin position="295"/>
        <end position="305"/>
    </location>
</feature>
<feature type="compositionally biased region" description="Basic and acidic residues" evidence="6">
    <location>
        <begin position="472"/>
        <end position="483"/>
    </location>
</feature>
<feature type="compositionally biased region" description="Polar residues" evidence="6">
    <location>
        <begin position="408"/>
        <end position="428"/>
    </location>
</feature>
<dbReference type="Gene3D" id="2.60.120.260">
    <property type="entry name" value="Galactose-binding domain-like"/>
    <property type="match status" value="1"/>
</dbReference>
<feature type="compositionally biased region" description="Pro residues" evidence="6">
    <location>
        <begin position="63"/>
        <end position="76"/>
    </location>
</feature>
<reference evidence="10" key="1">
    <citation type="submission" date="2022-11" db="UniProtKB">
        <authorList>
            <consortium name="WormBaseParasite"/>
        </authorList>
    </citation>
    <scope>IDENTIFICATION</scope>
</reference>
<keyword evidence="3" id="KW-1133">Transmembrane helix</keyword>
<feature type="domain" description="SUN" evidence="8">
    <location>
        <begin position="61"/>
        <end position="248"/>
    </location>
</feature>
<dbReference type="GO" id="GO:0005737">
    <property type="term" value="C:cytoplasm"/>
    <property type="evidence" value="ECO:0007669"/>
    <property type="project" value="TreeGrafter"/>
</dbReference>
<feature type="compositionally biased region" description="Low complexity" evidence="6">
    <location>
        <begin position="437"/>
        <end position="456"/>
    </location>
</feature>
<dbReference type="InterPro" id="IPR045120">
    <property type="entry name" value="Suco/Slp1-like"/>
</dbReference>
<protein>
    <submittedName>
        <fullName evidence="10">SUN domain-containing protein</fullName>
    </submittedName>
</protein>
<evidence type="ECO:0000313" key="9">
    <source>
        <dbReference type="Proteomes" id="UP000887572"/>
    </source>
</evidence>
<evidence type="ECO:0000256" key="6">
    <source>
        <dbReference type="SAM" id="MobiDB-lite"/>
    </source>
</evidence>
<keyword evidence="4" id="KW-0472">Membrane</keyword>
<dbReference type="InterPro" id="IPR012919">
    <property type="entry name" value="SUN_dom"/>
</dbReference>
<feature type="region of interest" description="Disordered" evidence="6">
    <location>
        <begin position="402"/>
        <end position="496"/>
    </location>
</feature>
<proteinExistence type="predicted"/>
<accession>A0A914H080</accession>
<feature type="region of interest" description="Disordered" evidence="6">
    <location>
        <begin position="273"/>
        <end position="305"/>
    </location>
</feature>
<dbReference type="PANTHER" id="PTHR12953:SF0">
    <property type="entry name" value="SUN DOMAIN-CONTAINING OSSIFICATION FACTOR"/>
    <property type="match status" value="1"/>
</dbReference>
<evidence type="ECO:0000256" key="5">
    <source>
        <dbReference type="SAM" id="Coils"/>
    </source>
</evidence>
<comment type="subcellular location">
    <subcellularLocation>
        <location evidence="1">Endomembrane system</location>
    </subcellularLocation>
</comment>
<evidence type="ECO:0000256" key="3">
    <source>
        <dbReference type="ARBA" id="ARBA00022989"/>
    </source>
</evidence>
<keyword evidence="5" id="KW-0175">Coiled coil</keyword>
<keyword evidence="2" id="KW-0812">Transmembrane</keyword>
<dbReference type="GO" id="GO:0034975">
    <property type="term" value="P:protein folding in endoplasmic reticulum"/>
    <property type="evidence" value="ECO:0007669"/>
    <property type="project" value="TreeGrafter"/>
</dbReference>
<dbReference type="AlphaFoldDB" id="A0A914H080"/>
<keyword evidence="7" id="KW-0732">Signal</keyword>
<organism evidence="9 10">
    <name type="scientific">Globodera rostochiensis</name>
    <name type="common">Golden nematode worm</name>
    <name type="synonym">Heterodera rostochiensis</name>
    <dbReference type="NCBI Taxonomy" id="31243"/>
    <lineage>
        <taxon>Eukaryota</taxon>
        <taxon>Metazoa</taxon>
        <taxon>Ecdysozoa</taxon>
        <taxon>Nematoda</taxon>
        <taxon>Chromadorea</taxon>
        <taxon>Rhabditida</taxon>
        <taxon>Tylenchina</taxon>
        <taxon>Tylenchomorpha</taxon>
        <taxon>Tylenchoidea</taxon>
        <taxon>Heteroderidae</taxon>
        <taxon>Heteroderinae</taxon>
        <taxon>Globodera</taxon>
    </lineage>
</organism>
<evidence type="ECO:0000256" key="7">
    <source>
        <dbReference type="SAM" id="SignalP"/>
    </source>
</evidence>
<name>A0A914H080_GLORO</name>
<keyword evidence="9" id="KW-1185">Reference proteome</keyword>
<feature type="coiled-coil region" evidence="5">
    <location>
        <begin position="555"/>
        <end position="615"/>
    </location>
</feature>
<feature type="compositionally biased region" description="Low complexity" evidence="6">
    <location>
        <begin position="51"/>
        <end position="62"/>
    </location>
</feature>
<evidence type="ECO:0000313" key="10">
    <source>
        <dbReference type="WBParaSite" id="Gr19_v10_g12838.t1"/>
    </source>
</evidence>